<dbReference type="PROSITE" id="PS50902">
    <property type="entry name" value="FLAVODOXIN_LIKE"/>
    <property type="match status" value="1"/>
</dbReference>
<sequence length="199" mass="20871">MKIGVVYYSATGTTATLAQAVAAGVRTIQGAAAVPLEIMGTDIEEGRYKNEQLLQQLDACNGIVFGSPTFMGSVAAPFKAFMDATSERYGTRAWAGKVAAGFTIGGSPSGDQLNTLQTLNVFACQHGMLWVGLDLPGGWDAHGRNRLGALSGLVAQQTEDGKVHHLDRLTAMYLGERVARIGAVGAIRQDSSPQCIGQA</sequence>
<evidence type="ECO:0000256" key="3">
    <source>
        <dbReference type="ARBA" id="ARBA00022643"/>
    </source>
</evidence>
<evidence type="ECO:0000259" key="4">
    <source>
        <dbReference type="PROSITE" id="PS50902"/>
    </source>
</evidence>
<accession>A0A1M4V300</accession>
<dbReference type="PROSITE" id="PS00201">
    <property type="entry name" value="FLAVODOXIN"/>
    <property type="match status" value="1"/>
</dbReference>
<dbReference type="Proteomes" id="UP000184170">
    <property type="component" value="Unassembled WGS sequence"/>
</dbReference>
<dbReference type="InterPro" id="IPR008254">
    <property type="entry name" value="Flavodoxin/NO_synth"/>
</dbReference>
<dbReference type="PANTHER" id="PTHR30546">
    <property type="entry name" value="FLAVODOXIN-RELATED PROTEIN WRBA-RELATED"/>
    <property type="match status" value="1"/>
</dbReference>
<keyword evidence="6" id="KW-1185">Reference proteome</keyword>
<organism evidence="5 6">
    <name type="scientific">Microbulbifer donghaiensis</name>
    <dbReference type="NCBI Taxonomy" id="494016"/>
    <lineage>
        <taxon>Bacteria</taxon>
        <taxon>Pseudomonadati</taxon>
        <taxon>Pseudomonadota</taxon>
        <taxon>Gammaproteobacteria</taxon>
        <taxon>Cellvibrionales</taxon>
        <taxon>Microbulbiferaceae</taxon>
        <taxon>Microbulbifer</taxon>
    </lineage>
</organism>
<proteinExistence type="predicted"/>
<dbReference type="InterPro" id="IPR005025">
    <property type="entry name" value="FMN_Rdtase-like_dom"/>
</dbReference>
<comment type="cofactor">
    <cofactor evidence="1">
        <name>FMN</name>
        <dbReference type="ChEBI" id="CHEBI:58210"/>
    </cofactor>
</comment>
<dbReference type="STRING" id="494016.SAMN04487965_0311"/>
<keyword evidence="3" id="KW-0288">FMN</keyword>
<keyword evidence="2" id="KW-0285">Flavoprotein</keyword>
<evidence type="ECO:0000256" key="1">
    <source>
        <dbReference type="ARBA" id="ARBA00001917"/>
    </source>
</evidence>
<dbReference type="InterPro" id="IPR001226">
    <property type="entry name" value="Flavodoxin_CS"/>
</dbReference>
<dbReference type="GO" id="GO:0016020">
    <property type="term" value="C:membrane"/>
    <property type="evidence" value="ECO:0007669"/>
    <property type="project" value="TreeGrafter"/>
</dbReference>
<dbReference type="AlphaFoldDB" id="A0A1M4V300"/>
<evidence type="ECO:0000313" key="6">
    <source>
        <dbReference type="Proteomes" id="UP000184170"/>
    </source>
</evidence>
<dbReference type="GO" id="GO:0010181">
    <property type="term" value="F:FMN binding"/>
    <property type="evidence" value="ECO:0007669"/>
    <property type="project" value="InterPro"/>
</dbReference>
<name>A0A1M4V300_9GAMM</name>
<dbReference type="GO" id="GO:0009055">
    <property type="term" value="F:electron transfer activity"/>
    <property type="evidence" value="ECO:0007669"/>
    <property type="project" value="InterPro"/>
</dbReference>
<dbReference type="PANTHER" id="PTHR30546:SF23">
    <property type="entry name" value="FLAVOPROTEIN-LIKE PROTEIN YCP4-RELATED"/>
    <property type="match status" value="1"/>
</dbReference>
<dbReference type="EMBL" id="FQVA01000001">
    <property type="protein sequence ID" value="SHE63371.1"/>
    <property type="molecule type" value="Genomic_DNA"/>
</dbReference>
<dbReference type="RefSeq" id="WP_234994860.1">
    <property type="nucleotide sequence ID" value="NZ_FQVA01000001.1"/>
</dbReference>
<dbReference type="Gene3D" id="3.40.50.360">
    <property type="match status" value="1"/>
</dbReference>
<dbReference type="GO" id="GO:0003955">
    <property type="term" value="F:NAD(P)H dehydrogenase (quinone) activity"/>
    <property type="evidence" value="ECO:0007669"/>
    <property type="project" value="TreeGrafter"/>
</dbReference>
<gene>
    <name evidence="5" type="ORF">SAMN04487965_0311</name>
</gene>
<evidence type="ECO:0000313" key="5">
    <source>
        <dbReference type="EMBL" id="SHE63371.1"/>
    </source>
</evidence>
<protein>
    <submittedName>
        <fullName evidence="5">Multimeric flavodoxin WrbA</fullName>
    </submittedName>
</protein>
<reference evidence="6" key="1">
    <citation type="submission" date="2016-11" db="EMBL/GenBank/DDBJ databases">
        <authorList>
            <person name="Varghese N."/>
            <person name="Submissions S."/>
        </authorList>
    </citation>
    <scope>NUCLEOTIDE SEQUENCE [LARGE SCALE GENOMIC DNA]</scope>
    <source>
        <strain evidence="6">CGMCC 1.7063</strain>
    </source>
</reference>
<dbReference type="SUPFAM" id="SSF52218">
    <property type="entry name" value="Flavoproteins"/>
    <property type="match status" value="1"/>
</dbReference>
<evidence type="ECO:0000256" key="2">
    <source>
        <dbReference type="ARBA" id="ARBA00022630"/>
    </source>
</evidence>
<dbReference type="Pfam" id="PF03358">
    <property type="entry name" value="FMN_red"/>
    <property type="match status" value="1"/>
</dbReference>
<feature type="domain" description="Flavodoxin-like" evidence="4">
    <location>
        <begin position="3"/>
        <end position="178"/>
    </location>
</feature>
<dbReference type="InterPro" id="IPR029039">
    <property type="entry name" value="Flavoprotein-like_sf"/>
</dbReference>